<evidence type="ECO:0000256" key="2">
    <source>
        <dbReference type="ARBA" id="ARBA00010190"/>
    </source>
</evidence>
<dbReference type="Gene3D" id="3.30.470.20">
    <property type="entry name" value="ATP-grasp fold, B domain"/>
    <property type="match status" value="1"/>
</dbReference>
<dbReference type="KEGG" id="mars:A8C75_02325"/>
<evidence type="ECO:0000313" key="10">
    <source>
        <dbReference type="EMBL" id="ANG61418.1"/>
    </source>
</evidence>
<dbReference type="Gene3D" id="3.30.200.20">
    <property type="entry name" value="Phosphorylase Kinase, domain 1"/>
    <property type="match status" value="1"/>
</dbReference>
<dbReference type="Proteomes" id="UP000078070">
    <property type="component" value="Chromosome"/>
</dbReference>
<evidence type="ECO:0000259" key="9">
    <source>
        <dbReference type="Pfam" id="PF01259"/>
    </source>
</evidence>
<dbReference type="EMBL" id="CP015839">
    <property type="protein sequence ID" value="ANG61418.1"/>
    <property type="molecule type" value="Genomic_DNA"/>
</dbReference>
<comment type="pathway">
    <text evidence="1 8">Purine metabolism; IMP biosynthesis via de novo pathway; 5-amino-1-(5-phospho-D-ribosyl)imidazole-4-carboxamide from 5-amino-1-(5-phospho-D-ribosyl)imidazole-4-carboxylate: step 1/2.</text>
</comment>
<evidence type="ECO:0000256" key="6">
    <source>
        <dbReference type="ARBA" id="ARBA00022840"/>
    </source>
</evidence>
<keyword evidence="5 8" id="KW-0658">Purine biosynthesis</keyword>
<proteinExistence type="inferred from homology"/>
<dbReference type="STRING" id="1821621.A8C75_02325"/>
<dbReference type="EC" id="6.3.2.6" evidence="8"/>
<evidence type="ECO:0000313" key="11">
    <source>
        <dbReference type="Proteomes" id="UP000078070"/>
    </source>
</evidence>
<dbReference type="RefSeq" id="WP_067377550.1">
    <property type="nucleotide sequence ID" value="NZ_CP015839.1"/>
</dbReference>
<name>A0A1A9EUT5_9GAMM</name>
<dbReference type="GO" id="GO:0004639">
    <property type="term" value="F:phosphoribosylaminoimidazolesuccinocarboxamide synthase activity"/>
    <property type="evidence" value="ECO:0007669"/>
    <property type="project" value="UniProtKB-UniRule"/>
</dbReference>
<keyword evidence="6 8" id="KW-0067">ATP-binding</keyword>
<reference evidence="11" key="1">
    <citation type="submission" date="2016-05" db="EMBL/GenBank/DDBJ databases">
        <authorList>
            <person name="Baek K."/>
            <person name="Yang S.-J."/>
        </authorList>
    </citation>
    <scope>NUCLEOTIDE SEQUENCE [LARGE SCALE GENOMIC DNA]</scope>
    <source>
        <strain evidence="11">ST58-10</strain>
    </source>
</reference>
<dbReference type="PANTHER" id="PTHR43700">
    <property type="entry name" value="PHOSPHORIBOSYLAMINOIMIDAZOLE-SUCCINOCARBOXAMIDE SYNTHASE"/>
    <property type="match status" value="1"/>
</dbReference>
<keyword evidence="3 8" id="KW-0436">Ligase</keyword>
<dbReference type="PANTHER" id="PTHR43700:SF1">
    <property type="entry name" value="PHOSPHORIBOSYLAMINOIMIDAZOLE-SUCCINOCARBOXAMIDE SYNTHASE"/>
    <property type="match status" value="1"/>
</dbReference>
<dbReference type="NCBIfam" id="NF010567">
    <property type="entry name" value="PRK13960.1"/>
    <property type="match status" value="1"/>
</dbReference>
<evidence type="ECO:0000256" key="7">
    <source>
        <dbReference type="ARBA" id="ARBA00048475"/>
    </source>
</evidence>
<accession>A0A1A9EUT5</accession>
<evidence type="ECO:0000256" key="1">
    <source>
        <dbReference type="ARBA" id="ARBA00004672"/>
    </source>
</evidence>
<dbReference type="AlphaFoldDB" id="A0A1A9EUT5"/>
<comment type="catalytic activity">
    <reaction evidence="7 8">
        <text>5-amino-1-(5-phospho-D-ribosyl)imidazole-4-carboxylate + L-aspartate + ATP = (2S)-2-[5-amino-1-(5-phospho-beta-D-ribosyl)imidazole-4-carboxamido]succinate + ADP + phosphate + 2 H(+)</text>
        <dbReference type="Rhea" id="RHEA:22628"/>
        <dbReference type="ChEBI" id="CHEBI:15378"/>
        <dbReference type="ChEBI" id="CHEBI:29991"/>
        <dbReference type="ChEBI" id="CHEBI:30616"/>
        <dbReference type="ChEBI" id="CHEBI:43474"/>
        <dbReference type="ChEBI" id="CHEBI:58443"/>
        <dbReference type="ChEBI" id="CHEBI:77657"/>
        <dbReference type="ChEBI" id="CHEBI:456216"/>
        <dbReference type="EC" id="6.3.2.6"/>
    </reaction>
</comment>
<keyword evidence="11" id="KW-1185">Reference proteome</keyword>
<organism evidence="10 11">
    <name type="scientific">Marinobacterium aestuarii</name>
    <dbReference type="NCBI Taxonomy" id="1821621"/>
    <lineage>
        <taxon>Bacteria</taxon>
        <taxon>Pseudomonadati</taxon>
        <taxon>Pseudomonadota</taxon>
        <taxon>Gammaproteobacteria</taxon>
        <taxon>Oceanospirillales</taxon>
        <taxon>Oceanospirillaceae</taxon>
        <taxon>Marinobacterium</taxon>
    </lineage>
</organism>
<comment type="similarity">
    <text evidence="2 8">Belongs to the SAICAR synthetase family.</text>
</comment>
<dbReference type="GO" id="GO:0005737">
    <property type="term" value="C:cytoplasm"/>
    <property type="evidence" value="ECO:0007669"/>
    <property type="project" value="TreeGrafter"/>
</dbReference>
<dbReference type="InterPro" id="IPR028923">
    <property type="entry name" value="SAICAR_synt/ADE2_N"/>
</dbReference>
<feature type="domain" description="SAICAR synthetase/ADE2 N-terminal" evidence="9">
    <location>
        <begin position="47"/>
        <end position="295"/>
    </location>
</feature>
<evidence type="ECO:0000256" key="4">
    <source>
        <dbReference type="ARBA" id="ARBA00022741"/>
    </source>
</evidence>
<protein>
    <recommendedName>
        <fullName evidence="8">Phosphoribosylaminoimidazole-succinocarboxamide synthase</fullName>
        <ecNumber evidence="8">6.3.2.6</ecNumber>
    </recommendedName>
    <alternativeName>
        <fullName evidence="8">SAICAR synthetase</fullName>
    </alternativeName>
</protein>
<evidence type="ECO:0000256" key="5">
    <source>
        <dbReference type="ARBA" id="ARBA00022755"/>
    </source>
</evidence>
<dbReference type="NCBIfam" id="TIGR02735">
    <property type="entry name" value="purC_vibrio"/>
    <property type="match status" value="1"/>
</dbReference>
<dbReference type="GO" id="GO:0006189">
    <property type="term" value="P:'de novo' IMP biosynthetic process"/>
    <property type="evidence" value="ECO:0007669"/>
    <property type="project" value="UniProtKB-UniRule"/>
</dbReference>
<gene>
    <name evidence="8" type="primary">purC</name>
    <name evidence="10" type="ORF">A8C75_02325</name>
</gene>
<keyword evidence="4 8" id="KW-0547">Nucleotide-binding</keyword>
<sequence>MSLANQVLAVNNDLPIRTDRPVHSGKVRSVYWLTEADSRRLIEEKGYDVVSDAPLAIMVISDRISAFDCIWHGEGGMQGVPGKGAALNAISNHWFKLFREQGLADSHILDIPHPFVWIVQKARPVMIEAIGRQYITGSMWRAYAKGERTFCGIELPDGLQKDQPLPELLITPSTKGILQGIPGVPEADDVNVSRKDIRDHYQAFNFRSAEDIERYEELLRDGFEVISTALAKLDQVFVDTKFEFGYVTDRSGTEKLIYMDEVGTPDSSRIWDGAAYRAGKVVEQSKEAFRQLLLNHFPDPDILLNKDRMAERQALAQDNALPQEVLMQVSETYRAIAEKITGTPVELPQNPKAEIIAILRDQYDLIDTNA</sequence>
<dbReference type="GO" id="GO:0005524">
    <property type="term" value="F:ATP binding"/>
    <property type="evidence" value="ECO:0007669"/>
    <property type="project" value="UniProtKB-KW"/>
</dbReference>
<evidence type="ECO:0000256" key="3">
    <source>
        <dbReference type="ARBA" id="ARBA00022598"/>
    </source>
</evidence>
<dbReference type="UniPathway" id="UPA00074">
    <property type="reaction ID" value="UER00131"/>
</dbReference>
<dbReference type="OrthoDB" id="9801549at2"/>
<dbReference type="HAMAP" id="MF_00137">
    <property type="entry name" value="SAICAR_synth"/>
    <property type="match status" value="1"/>
</dbReference>
<dbReference type="InterPro" id="IPR014106">
    <property type="entry name" value="SAICAR_synthase_Vibrio-typ"/>
</dbReference>
<reference evidence="10 11" key="2">
    <citation type="journal article" date="2018" name="Int. J. Syst. Evol. Microbiol.">
        <title>Marinobacterium aestuarii sp. nov., a benzene-degrading marine bacterium isolated from estuary sediment.</title>
        <authorList>
            <person name="Bae S.S."/>
            <person name="Jung J."/>
            <person name="Chung D."/>
            <person name="Baek K."/>
        </authorList>
    </citation>
    <scope>NUCLEOTIDE SEQUENCE [LARGE SCALE GENOMIC DNA]</scope>
    <source>
        <strain evidence="10 11">ST58-10</strain>
    </source>
</reference>
<dbReference type="SUPFAM" id="SSF56104">
    <property type="entry name" value="SAICAR synthase-like"/>
    <property type="match status" value="1"/>
</dbReference>
<evidence type="ECO:0000256" key="8">
    <source>
        <dbReference type="HAMAP-Rule" id="MF_00137"/>
    </source>
</evidence>
<dbReference type="Pfam" id="PF01259">
    <property type="entry name" value="SAICAR_synt"/>
    <property type="match status" value="1"/>
</dbReference>
<dbReference type="CDD" id="cd01414">
    <property type="entry name" value="SAICAR_synt_Sc"/>
    <property type="match status" value="1"/>
</dbReference>